<gene>
    <name evidence="1" type="ORF">DU473_05480</name>
</gene>
<dbReference type="RefSeq" id="WP_131186673.1">
    <property type="nucleotide sequence ID" value="NZ_QPGR01000009.1"/>
</dbReference>
<dbReference type="EMBL" id="QPGR01000009">
    <property type="protein sequence ID" value="TBR80481.1"/>
    <property type="molecule type" value="Genomic_DNA"/>
</dbReference>
<evidence type="ECO:0000313" key="1">
    <source>
        <dbReference type="EMBL" id="TBR80481.1"/>
    </source>
</evidence>
<reference evidence="1 2" key="1">
    <citation type="submission" date="2018-07" db="EMBL/GenBank/DDBJ databases">
        <title>Campylobacter zealandensis sp. nov., isolated from birds and water in New Zealand.</title>
        <authorList>
            <person name="Wilkinson D.A."/>
            <person name="Biggs P.J."/>
            <person name="French N.P."/>
            <person name="Midwinter A.C."/>
        </authorList>
    </citation>
    <scope>NUCLEOTIDE SEQUENCE [LARGE SCALE GENOMIC DNA]</scope>
    <source>
        <strain evidence="1 2">B423b</strain>
    </source>
</reference>
<dbReference type="AlphaFoldDB" id="A0A4Q9JVN6"/>
<organism evidence="1 2">
    <name type="scientific">Campylobacter novaezeelandiae</name>
    <dbReference type="NCBI Taxonomy" id="2267891"/>
    <lineage>
        <taxon>Bacteria</taxon>
        <taxon>Pseudomonadati</taxon>
        <taxon>Campylobacterota</taxon>
        <taxon>Epsilonproteobacteria</taxon>
        <taxon>Campylobacterales</taxon>
        <taxon>Campylobacteraceae</taxon>
        <taxon>Campylobacter</taxon>
    </lineage>
</organism>
<evidence type="ECO:0000313" key="2">
    <source>
        <dbReference type="Proteomes" id="UP000292583"/>
    </source>
</evidence>
<name>A0A4Q9JVN6_9BACT</name>
<dbReference type="Proteomes" id="UP000292583">
    <property type="component" value="Unassembled WGS sequence"/>
</dbReference>
<keyword evidence="2" id="KW-1185">Reference proteome</keyword>
<protein>
    <submittedName>
        <fullName evidence="1">Uncharacterized protein</fullName>
    </submittedName>
</protein>
<sequence length="72" mass="8621">MLISGESEKIYLGKATFHKLLLNYQIYNKAKYENIAKIAELSLNKMPKYLHKKRYKIYLGRILSFTPLRCYF</sequence>
<accession>A0A4Q9JVN6</accession>
<comment type="caution">
    <text evidence="1">The sequence shown here is derived from an EMBL/GenBank/DDBJ whole genome shotgun (WGS) entry which is preliminary data.</text>
</comment>
<proteinExistence type="predicted"/>